<feature type="transmembrane region" description="Helical" evidence="9">
    <location>
        <begin position="76"/>
        <end position="97"/>
    </location>
</feature>
<protein>
    <submittedName>
        <fullName evidence="10">Alpha 1,6 mannopyranosyltransferase</fullName>
    </submittedName>
</protein>
<evidence type="ECO:0000256" key="6">
    <source>
        <dbReference type="ARBA" id="ARBA00023136"/>
    </source>
</evidence>
<feature type="transmembrane region" description="Helical" evidence="9">
    <location>
        <begin position="441"/>
        <end position="461"/>
    </location>
</feature>
<sequence length="595" mass="63861">MLIRTPSRRVETVLSDDVNQSRPSSLRAFLSEGVFWARDALPRVGLAGSRSASLHRGTEQPLRHRANYRELRRFTWLRWLGTVGSIFILIAGIGSGATPVVGNAFWETPLGSFLGRMLVASTIVTFVGIGMLVTAWLGVGAFVFAGARSRVTTVNTPMLMRAFAAWVLPIVFTAPLFTQDIYSYLAQAAIVERGLDPYSAGPVDLLGPNDPLARSVPLIWSHSPSPYGPTALSFAWVIAKLTGDGVIASVFLHRFVAIASLFVVAWALVHLGRRCGVSPQFTLWLGILNPLVLLHLVGGIHNEALLLALLLSGMELCLRAIHGPAQAAKPDSLPESGRLHSSSNSLADGSSVTPRRAWAFYIAGIVLISLAGMVKVTGFVALGFAGMWLARKFGSSWVAVVKSAVVTATVAATTAVVVSVGTGLGFGWITAQGGAATVRSWMSLTTLLGIVSGFFGRLLGLGDISDSALVFTRGIGVVLVGLWMLRMLLATFRGRIHPLGGYGLSMFALVILFPVVHPWYLLWAIVPLSAWANRGQFRTAVVVYSAIFSFVILPRGLGLPPATVAQIYLVALLFFVAVMFVIVAYSTRSKVFRLH</sequence>
<evidence type="ECO:0000313" key="10">
    <source>
        <dbReference type="EMBL" id="ALA67391.1"/>
    </source>
</evidence>
<dbReference type="GO" id="GO:0016757">
    <property type="term" value="F:glycosyltransferase activity"/>
    <property type="evidence" value="ECO:0007669"/>
    <property type="project" value="UniProtKB-KW"/>
</dbReference>
<feature type="transmembrane region" description="Helical" evidence="9">
    <location>
        <begin position="246"/>
        <end position="269"/>
    </location>
</feature>
<keyword evidence="2" id="KW-0328">Glycosyltransferase</keyword>
<keyword evidence="11" id="KW-1185">Reference proteome</keyword>
<feature type="transmembrane region" description="Helical" evidence="9">
    <location>
        <begin position="565"/>
        <end position="585"/>
    </location>
</feature>
<evidence type="ECO:0000256" key="7">
    <source>
        <dbReference type="ARBA" id="ARBA00043987"/>
    </source>
</evidence>
<dbReference type="PATRIC" id="fig|1408189.4.peg.1236"/>
<dbReference type="EMBL" id="CP006841">
    <property type="protein sequence ID" value="ALA67391.1"/>
    <property type="molecule type" value="Genomic_DNA"/>
</dbReference>
<accession>A0A0K2H102</accession>
<evidence type="ECO:0000256" key="5">
    <source>
        <dbReference type="ARBA" id="ARBA00022989"/>
    </source>
</evidence>
<keyword evidence="5 9" id="KW-1133">Transmembrane helix</keyword>
<keyword evidence="3 10" id="KW-0808">Transferase</keyword>
<feature type="region of interest" description="Disordered" evidence="8">
    <location>
        <begin position="329"/>
        <end position="350"/>
    </location>
</feature>
<dbReference type="AlphaFoldDB" id="A0A0K2H102"/>
<name>A0A0K2H102_9CORY</name>
<dbReference type="Pfam" id="PF26314">
    <property type="entry name" value="MptA_B_family"/>
    <property type="match status" value="1"/>
</dbReference>
<dbReference type="STRING" id="1408189.CLAC_06220"/>
<evidence type="ECO:0000256" key="8">
    <source>
        <dbReference type="SAM" id="MobiDB-lite"/>
    </source>
</evidence>
<keyword evidence="4 9" id="KW-0812">Transmembrane</keyword>
<dbReference type="InterPro" id="IPR049829">
    <property type="entry name" value="MptA/B-like"/>
</dbReference>
<evidence type="ECO:0000256" key="1">
    <source>
        <dbReference type="ARBA" id="ARBA00004141"/>
    </source>
</evidence>
<proteinExistence type="inferred from homology"/>
<dbReference type="GO" id="GO:0016020">
    <property type="term" value="C:membrane"/>
    <property type="evidence" value="ECO:0007669"/>
    <property type="project" value="UniProtKB-SubCell"/>
</dbReference>
<evidence type="ECO:0000256" key="4">
    <source>
        <dbReference type="ARBA" id="ARBA00022692"/>
    </source>
</evidence>
<feature type="transmembrane region" description="Helical" evidence="9">
    <location>
        <begin position="535"/>
        <end position="553"/>
    </location>
</feature>
<keyword evidence="6 9" id="KW-0472">Membrane</keyword>
<reference evidence="10 11" key="1">
    <citation type="submission" date="2013-10" db="EMBL/GenBank/DDBJ databases">
        <title>Complete genome sequence of Corynebacterium lactis DSM 45799(T), isolated from raw cow milk.</title>
        <authorList>
            <person name="Ruckert C."/>
            <person name="Albersmeier A."/>
            <person name="Lipski A."/>
            <person name="Kalinowski J."/>
        </authorList>
    </citation>
    <scope>NUCLEOTIDE SEQUENCE [LARGE SCALE GENOMIC DNA]</scope>
    <source>
        <strain evidence="10 11">RW2-5</strain>
    </source>
</reference>
<dbReference type="NCBIfam" id="NF038066">
    <property type="entry name" value="MptB"/>
    <property type="match status" value="1"/>
</dbReference>
<comment type="similarity">
    <text evidence="7">Belongs to the MptA/B family.</text>
</comment>
<feature type="compositionally biased region" description="Polar residues" evidence="8">
    <location>
        <begin position="339"/>
        <end position="350"/>
    </location>
</feature>
<feature type="transmembrane region" description="Helical" evidence="9">
    <location>
        <begin position="468"/>
        <end position="489"/>
    </location>
</feature>
<comment type="subcellular location">
    <subcellularLocation>
        <location evidence="1">Membrane</location>
        <topology evidence="1">Multi-pass membrane protein</topology>
    </subcellularLocation>
</comment>
<dbReference type="OrthoDB" id="5242303at2"/>
<organism evidence="10 11">
    <name type="scientific">Corynebacterium lactis RW2-5</name>
    <dbReference type="NCBI Taxonomy" id="1408189"/>
    <lineage>
        <taxon>Bacteria</taxon>
        <taxon>Bacillati</taxon>
        <taxon>Actinomycetota</taxon>
        <taxon>Actinomycetes</taxon>
        <taxon>Mycobacteriales</taxon>
        <taxon>Corynebacteriaceae</taxon>
        <taxon>Corynebacterium</taxon>
    </lineage>
</organism>
<evidence type="ECO:0000256" key="2">
    <source>
        <dbReference type="ARBA" id="ARBA00022676"/>
    </source>
</evidence>
<feature type="transmembrane region" description="Helical" evidence="9">
    <location>
        <begin position="405"/>
        <end position="429"/>
    </location>
</feature>
<evidence type="ECO:0000313" key="11">
    <source>
        <dbReference type="Proteomes" id="UP000058446"/>
    </source>
</evidence>
<dbReference type="Proteomes" id="UP000058446">
    <property type="component" value="Chromosome"/>
</dbReference>
<evidence type="ECO:0000256" key="9">
    <source>
        <dbReference type="SAM" id="Phobius"/>
    </source>
</evidence>
<feature type="transmembrane region" description="Helical" evidence="9">
    <location>
        <begin position="158"/>
        <end position="177"/>
    </location>
</feature>
<dbReference type="KEGG" id="clw:CLAC_06220"/>
<feature type="transmembrane region" description="Helical" evidence="9">
    <location>
        <begin position="117"/>
        <end position="146"/>
    </location>
</feature>
<feature type="transmembrane region" description="Helical" evidence="9">
    <location>
        <begin position="281"/>
        <end position="301"/>
    </location>
</feature>
<feature type="transmembrane region" description="Helical" evidence="9">
    <location>
        <begin position="501"/>
        <end position="523"/>
    </location>
</feature>
<dbReference type="RefSeq" id="WP_053412149.1">
    <property type="nucleotide sequence ID" value="NZ_CP006841.1"/>
</dbReference>
<evidence type="ECO:0000256" key="3">
    <source>
        <dbReference type="ARBA" id="ARBA00022679"/>
    </source>
</evidence>
<feature type="transmembrane region" description="Helical" evidence="9">
    <location>
        <begin position="358"/>
        <end position="384"/>
    </location>
</feature>
<gene>
    <name evidence="10" type="ORF">CLAC_06220</name>
</gene>